<evidence type="ECO:0000259" key="2">
    <source>
        <dbReference type="Pfam" id="PF22998"/>
    </source>
</evidence>
<sequence length="489" mass="53690">MPPDEVTPTNGSESTVSYPISALTIVLATPEQVFESHRRTYDGWELGQESIEEHLGRRANIARFLSSFNEPGKHAVWVLVPRDDPRTLDFCCACETHRRTAIAHTKVVSQSRSNDRKNTIDSASLSTPSPPSLSIGVEDVTAYGIGAVFTPKRFRGKGYASHMMRLLHHVLAPPSSLEFPAAEWGTPPVIPPGFGNARISYLYSDVGTSFYASCGPGVEKCGGWVVSSPKIVVWEVSTLEGALDGIQSSKPDVPEGPSVGRRWLDENALRYVLDQDANNFRNDLIRLRQNPQQVEATTTGLALSPPRDAPHDPLGGNAVPPVREQSMGEARTRFALLPNSGNVDFLIRRCLFNLPPRMRGRGLSPESKWGAQLASASSGRGGKDTLDAFVAWVIESHEAPDRVLITRLRCPHSHLLSNLLSAAVEAAIEYGMTHIEVWNLPKDLRDAAVASGLGGVESERNDHLSAVKWYGDHSEDQVEWIMNEKYSWC</sequence>
<dbReference type="InterPro" id="IPR016181">
    <property type="entry name" value="Acyl_CoA_acyltransferase"/>
</dbReference>
<feature type="region of interest" description="Disordered" evidence="1">
    <location>
        <begin position="295"/>
        <end position="322"/>
    </location>
</feature>
<dbReference type="Gene3D" id="3.40.630.30">
    <property type="match status" value="1"/>
</dbReference>
<name>A0A067MPT7_BOTB1</name>
<feature type="domain" description="LYC1 C-terminal" evidence="2">
    <location>
        <begin position="325"/>
        <end position="489"/>
    </location>
</feature>
<feature type="region of interest" description="Disordered" evidence="1">
    <location>
        <begin position="107"/>
        <end position="129"/>
    </location>
</feature>
<dbReference type="PANTHER" id="PTHR34815">
    <property type="entry name" value="LYSINE ACETYLTRANSFERASE"/>
    <property type="match status" value="1"/>
</dbReference>
<dbReference type="PANTHER" id="PTHR34815:SF2">
    <property type="entry name" value="N-ACETYLTRANSFERASE DOMAIN-CONTAINING PROTEIN"/>
    <property type="match status" value="1"/>
</dbReference>
<dbReference type="HOGENOM" id="CLU_038171_2_0_1"/>
<dbReference type="Pfam" id="PF22998">
    <property type="entry name" value="GNAT_LYC1-like"/>
    <property type="match status" value="1"/>
</dbReference>
<dbReference type="AlphaFoldDB" id="A0A067MPT7"/>
<dbReference type="SUPFAM" id="SSF55729">
    <property type="entry name" value="Acyl-CoA N-acyltransferases (Nat)"/>
    <property type="match status" value="1"/>
</dbReference>
<dbReference type="EMBL" id="KL198023">
    <property type="protein sequence ID" value="KDQ17758.1"/>
    <property type="molecule type" value="Genomic_DNA"/>
</dbReference>
<dbReference type="STRING" id="930990.A0A067MPT7"/>
<accession>A0A067MPT7</accession>
<dbReference type="OrthoDB" id="2020070at2759"/>
<dbReference type="InParanoid" id="A0A067MPT7"/>
<reference evidence="4" key="1">
    <citation type="journal article" date="2014" name="Proc. Natl. Acad. Sci. U.S.A.">
        <title>Extensive sampling of basidiomycete genomes demonstrates inadequacy of the white-rot/brown-rot paradigm for wood decay fungi.</title>
        <authorList>
            <person name="Riley R."/>
            <person name="Salamov A.A."/>
            <person name="Brown D.W."/>
            <person name="Nagy L.G."/>
            <person name="Floudas D."/>
            <person name="Held B.W."/>
            <person name="Levasseur A."/>
            <person name="Lombard V."/>
            <person name="Morin E."/>
            <person name="Otillar R."/>
            <person name="Lindquist E.A."/>
            <person name="Sun H."/>
            <person name="LaButti K.M."/>
            <person name="Schmutz J."/>
            <person name="Jabbour D."/>
            <person name="Luo H."/>
            <person name="Baker S.E."/>
            <person name="Pisabarro A.G."/>
            <person name="Walton J.D."/>
            <person name="Blanchette R.A."/>
            <person name="Henrissat B."/>
            <person name="Martin F."/>
            <person name="Cullen D."/>
            <person name="Hibbett D.S."/>
            <person name="Grigoriev I.V."/>
        </authorList>
    </citation>
    <scope>NUCLEOTIDE SEQUENCE [LARGE SCALE GENOMIC DNA]</scope>
    <source>
        <strain evidence="4">FD-172 SS1</strain>
    </source>
</reference>
<dbReference type="InterPro" id="IPR053013">
    <property type="entry name" value="LAT"/>
</dbReference>
<evidence type="ECO:0000313" key="3">
    <source>
        <dbReference type="EMBL" id="KDQ17758.1"/>
    </source>
</evidence>
<evidence type="ECO:0000313" key="4">
    <source>
        <dbReference type="Proteomes" id="UP000027195"/>
    </source>
</evidence>
<dbReference type="InterPro" id="IPR055100">
    <property type="entry name" value="GNAT_LYC1-like"/>
</dbReference>
<organism evidence="3 4">
    <name type="scientific">Botryobasidium botryosum (strain FD-172 SS1)</name>
    <dbReference type="NCBI Taxonomy" id="930990"/>
    <lineage>
        <taxon>Eukaryota</taxon>
        <taxon>Fungi</taxon>
        <taxon>Dikarya</taxon>
        <taxon>Basidiomycota</taxon>
        <taxon>Agaricomycotina</taxon>
        <taxon>Agaricomycetes</taxon>
        <taxon>Cantharellales</taxon>
        <taxon>Botryobasidiaceae</taxon>
        <taxon>Botryobasidium</taxon>
    </lineage>
</organism>
<gene>
    <name evidence="3" type="ORF">BOTBODRAFT_185844</name>
</gene>
<evidence type="ECO:0000256" key="1">
    <source>
        <dbReference type="SAM" id="MobiDB-lite"/>
    </source>
</evidence>
<protein>
    <recommendedName>
        <fullName evidence="2">LYC1 C-terminal domain-containing protein</fullName>
    </recommendedName>
</protein>
<keyword evidence="4" id="KW-1185">Reference proteome</keyword>
<dbReference type="Proteomes" id="UP000027195">
    <property type="component" value="Unassembled WGS sequence"/>
</dbReference>
<proteinExistence type="predicted"/>